<feature type="domain" description="AFP-like" evidence="1">
    <location>
        <begin position="305"/>
        <end position="364"/>
    </location>
</feature>
<sequence>MDASTSGTSEIAGGSLLLGDRLILSDSPVFFIAEVGQNHQGDIKIAEQLIDAAKNAGADCVKFQKTNLKEKFTKKALSRPYENRNSWGKTYGEHKQYLEFSDVEFKQLQEYAKNKNIMFTASAMDIKSLQFLLDINVPFVKIGSGDANNIPLLLQAAKSEVPLVISTGMQALTSVEKIHSIVKRYNAKNFALLHCVSSYPTPLEDINLSIIKLYQQTFPNNIIGYSGHELGIDVSVAATVMGAKIIERHITLDKSQKGTDHSCSLLPEEFFLMVQNVKKLQIAIGIPQKVCMQSELICWFKLGKTLVAAKNLTEGQIIKADDLKIKIADPKGIDPIYYESILGKTLKTKVKQDQAILHTYIDFEA</sequence>
<dbReference type="PANTHER" id="PTHR42966">
    <property type="entry name" value="N-ACETYLNEURAMINATE SYNTHASE"/>
    <property type="match status" value="1"/>
</dbReference>
<dbReference type="SUPFAM" id="SSF51569">
    <property type="entry name" value="Aldolase"/>
    <property type="match status" value="1"/>
</dbReference>
<dbReference type="Pfam" id="PF08666">
    <property type="entry name" value="SAF"/>
    <property type="match status" value="1"/>
</dbReference>
<dbReference type="CDD" id="cd11615">
    <property type="entry name" value="SAF_NeuB_like"/>
    <property type="match status" value="1"/>
</dbReference>
<dbReference type="Pfam" id="PF03102">
    <property type="entry name" value="NeuB"/>
    <property type="match status" value="1"/>
</dbReference>
<dbReference type="GO" id="GO:0047444">
    <property type="term" value="F:N-acylneuraminate-9-phosphate synthase activity"/>
    <property type="evidence" value="ECO:0007669"/>
    <property type="project" value="TreeGrafter"/>
</dbReference>
<evidence type="ECO:0000313" key="2">
    <source>
        <dbReference type="EMBL" id="KAK9884462.1"/>
    </source>
</evidence>
<dbReference type="Gene3D" id="3.90.1210.10">
    <property type="entry name" value="Antifreeze-like/N-acetylneuraminic acid synthase C-terminal domain"/>
    <property type="match status" value="1"/>
</dbReference>
<keyword evidence="3" id="KW-1185">Reference proteome</keyword>
<dbReference type="InterPro" id="IPR057736">
    <property type="entry name" value="SAF_PseI/NeuA/NeuB"/>
</dbReference>
<accession>A0AAW1UWW1</accession>
<comment type="caution">
    <text evidence="2">The sequence shown here is derived from an EMBL/GenBank/DDBJ whole genome shotgun (WGS) entry which is preliminary data.</text>
</comment>
<dbReference type="SUPFAM" id="SSF51269">
    <property type="entry name" value="AFP III-like domain"/>
    <property type="match status" value="1"/>
</dbReference>
<proteinExistence type="predicted"/>
<dbReference type="InterPro" id="IPR051690">
    <property type="entry name" value="PseI-like"/>
</dbReference>
<gene>
    <name evidence="2" type="ORF">WA026_007305</name>
</gene>
<protein>
    <recommendedName>
        <fullName evidence="1">AFP-like domain-containing protein</fullName>
    </recommendedName>
</protein>
<dbReference type="Gene3D" id="3.20.20.70">
    <property type="entry name" value="Aldolase class I"/>
    <property type="match status" value="1"/>
</dbReference>
<reference evidence="2 3" key="1">
    <citation type="submission" date="2023-03" db="EMBL/GenBank/DDBJ databases">
        <title>Genome insight into feeding habits of ladybird beetles.</title>
        <authorList>
            <person name="Li H.-S."/>
            <person name="Huang Y.-H."/>
            <person name="Pang H."/>
        </authorList>
    </citation>
    <scope>NUCLEOTIDE SEQUENCE [LARGE SCALE GENOMIC DNA]</scope>
    <source>
        <strain evidence="2">SYSU_2023b</strain>
        <tissue evidence="2">Whole body</tissue>
    </source>
</reference>
<dbReference type="InterPro" id="IPR013132">
    <property type="entry name" value="PseI/NeuA/B-like_N"/>
</dbReference>
<dbReference type="InterPro" id="IPR036732">
    <property type="entry name" value="AFP_Neu5c_C_sf"/>
</dbReference>
<dbReference type="GO" id="GO:0016051">
    <property type="term" value="P:carbohydrate biosynthetic process"/>
    <property type="evidence" value="ECO:0007669"/>
    <property type="project" value="InterPro"/>
</dbReference>
<dbReference type="InterPro" id="IPR013974">
    <property type="entry name" value="SAF"/>
</dbReference>
<organism evidence="2 3">
    <name type="scientific">Henosepilachna vigintioctopunctata</name>
    <dbReference type="NCBI Taxonomy" id="420089"/>
    <lineage>
        <taxon>Eukaryota</taxon>
        <taxon>Metazoa</taxon>
        <taxon>Ecdysozoa</taxon>
        <taxon>Arthropoda</taxon>
        <taxon>Hexapoda</taxon>
        <taxon>Insecta</taxon>
        <taxon>Pterygota</taxon>
        <taxon>Neoptera</taxon>
        <taxon>Endopterygota</taxon>
        <taxon>Coleoptera</taxon>
        <taxon>Polyphaga</taxon>
        <taxon>Cucujiformia</taxon>
        <taxon>Coccinelloidea</taxon>
        <taxon>Coccinellidae</taxon>
        <taxon>Epilachninae</taxon>
        <taxon>Epilachnini</taxon>
        <taxon>Henosepilachna</taxon>
    </lineage>
</organism>
<dbReference type="SMART" id="SM00858">
    <property type="entry name" value="SAF"/>
    <property type="match status" value="1"/>
</dbReference>
<name>A0AAW1UWW1_9CUCU</name>
<dbReference type="InterPro" id="IPR013785">
    <property type="entry name" value="Aldolase_TIM"/>
</dbReference>
<dbReference type="EMBL" id="JARQZJ010000093">
    <property type="protein sequence ID" value="KAK9884462.1"/>
    <property type="molecule type" value="Genomic_DNA"/>
</dbReference>
<dbReference type="InterPro" id="IPR006190">
    <property type="entry name" value="SAF_AFP_Neu5Ac"/>
</dbReference>
<dbReference type="PROSITE" id="PS50844">
    <property type="entry name" value="AFP_LIKE"/>
    <property type="match status" value="1"/>
</dbReference>
<evidence type="ECO:0000259" key="1">
    <source>
        <dbReference type="PROSITE" id="PS50844"/>
    </source>
</evidence>
<evidence type="ECO:0000313" key="3">
    <source>
        <dbReference type="Proteomes" id="UP001431783"/>
    </source>
</evidence>
<dbReference type="Proteomes" id="UP001431783">
    <property type="component" value="Unassembled WGS sequence"/>
</dbReference>
<dbReference type="AlphaFoldDB" id="A0AAW1UWW1"/>
<dbReference type="PANTHER" id="PTHR42966:SF1">
    <property type="entry name" value="SIALIC ACID SYNTHASE"/>
    <property type="match status" value="1"/>
</dbReference>